<name>A0A939DAK6_CLOAM</name>
<dbReference type="Gene3D" id="3.10.620.30">
    <property type="match status" value="1"/>
</dbReference>
<dbReference type="Proteomes" id="UP000664545">
    <property type="component" value="Unassembled WGS sequence"/>
</dbReference>
<dbReference type="PANTHER" id="PTHR39327:SF1">
    <property type="entry name" value="BLR5470 PROTEIN"/>
    <property type="match status" value="1"/>
</dbReference>
<keyword evidence="1" id="KW-0732">Signal</keyword>
<comment type="caution">
    <text evidence="3">The sequence shown here is derived from an EMBL/GenBank/DDBJ whole genome shotgun (WGS) entry which is preliminary data.</text>
</comment>
<sequence>MKKYIVVGITVFILLFCSTGAAASSTININMDGKNISFSQNTGSPFIDQYNRTLVPFRVTLESFGCQVTWDNSQKLAYAQKDGILVCVPIGQNNIWINGTSVENDTQAIIKDGRTYLPIRAVLEAFGASVEWDKTSQAVIVDSDGNWNQQRNLALSQDTDESYKAVSYQWEYPAGSIWSYELALSTPIYDRYKSMDRNRIIGYTYYVNDTYDDEFLNELAHVFKKTAEENNMSDWDMVNLMVCFVQSFEYTSDYETTGYDEYPKFPLETLYDRGGDCEDTSILLVSLLRQLGYGAVMLEYDDHMAVGIKGADNLKGTYYEQDGSRYYYIETTSTGWKIGKIPEEYAEKEVTVLHVD</sequence>
<dbReference type="SUPFAM" id="SSF54001">
    <property type="entry name" value="Cysteine proteinases"/>
    <property type="match status" value="1"/>
</dbReference>
<reference evidence="3" key="1">
    <citation type="submission" date="2021-02" db="EMBL/GenBank/DDBJ databases">
        <title>Abyssanaerobacter marinus gen.nov., sp., nov, anaerobic bacterium isolated from the Onnuri vent field of Indian Ocean and suggestion of Mogibacteriaceae fam. nov., and proposal of reclassification of ambiguous this family's genus member.</title>
        <authorList>
            <person name="Kim Y.J."/>
            <person name="Yang J.-A."/>
        </authorList>
    </citation>
    <scope>NUCLEOTIDE SEQUENCE</scope>
    <source>
        <strain evidence="3">DSM 2634</strain>
    </source>
</reference>
<dbReference type="Pfam" id="PF07833">
    <property type="entry name" value="Cu_amine_oxidN1"/>
    <property type="match status" value="1"/>
</dbReference>
<keyword evidence="4" id="KW-1185">Reference proteome</keyword>
<protein>
    <recommendedName>
        <fullName evidence="2">Copper amine oxidase-like N-terminal domain-containing protein</fullName>
    </recommendedName>
</protein>
<dbReference type="EMBL" id="JAFJZZ010000007">
    <property type="protein sequence ID" value="MBN7774201.1"/>
    <property type="molecule type" value="Genomic_DNA"/>
</dbReference>
<evidence type="ECO:0000256" key="1">
    <source>
        <dbReference type="SAM" id="SignalP"/>
    </source>
</evidence>
<dbReference type="Gene3D" id="3.30.457.10">
    <property type="entry name" value="Copper amine oxidase-like, N-terminal domain"/>
    <property type="match status" value="1"/>
</dbReference>
<feature type="domain" description="Copper amine oxidase-like N-terminal" evidence="2">
    <location>
        <begin position="31"/>
        <end position="141"/>
    </location>
</feature>
<gene>
    <name evidence="3" type="ORF">JYB65_12605</name>
</gene>
<dbReference type="InterPro" id="IPR010319">
    <property type="entry name" value="Transglutaminase-like_Cys_pept"/>
</dbReference>
<dbReference type="AlphaFoldDB" id="A0A939DAK6"/>
<accession>A0A939DAK6</accession>
<dbReference type="RefSeq" id="WP_206583042.1">
    <property type="nucleotide sequence ID" value="NZ_JAFJZZ010000007.1"/>
</dbReference>
<dbReference type="SUPFAM" id="SSF55383">
    <property type="entry name" value="Copper amine oxidase, domain N"/>
    <property type="match status" value="1"/>
</dbReference>
<evidence type="ECO:0000313" key="3">
    <source>
        <dbReference type="EMBL" id="MBN7774201.1"/>
    </source>
</evidence>
<evidence type="ECO:0000313" key="4">
    <source>
        <dbReference type="Proteomes" id="UP000664545"/>
    </source>
</evidence>
<feature type="signal peptide" evidence="1">
    <location>
        <begin position="1"/>
        <end position="23"/>
    </location>
</feature>
<dbReference type="PANTHER" id="PTHR39327">
    <property type="match status" value="1"/>
</dbReference>
<organism evidence="3 4">
    <name type="scientific">Clostridium aminobutyricum</name>
    <dbReference type="NCBI Taxonomy" id="33953"/>
    <lineage>
        <taxon>Bacteria</taxon>
        <taxon>Bacillati</taxon>
        <taxon>Bacillota</taxon>
        <taxon>Clostridia</taxon>
        <taxon>Eubacteriales</taxon>
        <taxon>Clostridiaceae</taxon>
        <taxon>Clostridium</taxon>
    </lineage>
</organism>
<feature type="chain" id="PRO_5037082824" description="Copper amine oxidase-like N-terminal domain-containing protein" evidence="1">
    <location>
        <begin position="24"/>
        <end position="356"/>
    </location>
</feature>
<evidence type="ECO:0000259" key="2">
    <source>
        <dbReference type="Pfam" id="PF07833"/>
    </source>
</evidence>
<dbReference type="InterPro" id="IPR038765">
    <property type="entry name" value="Papain-like_cys_pep_sf"/>
</dbReference>
<proteinExistence type="predicted"/>
<dbReference type="InterPro" id="IPR036582">
    <property type="entry name" value="Mao_N_sf"/>
</dbReference>
<dbReference type="InterPro" id="IPR012854">
    <property type="entry name" value="Cu_amine_oxidase-like_N"/>
</dbReference>